<feature type="region of interest" description="Disordered" evidence="1">
    <location>
        <begin position="122"/>
        <end position="148"/>
    </location>
</feature>
<dbReference type="Gene3D" id="3.40.960.10">
    <property type="entry name" value="VSR Endonuclease"/>
    <property type="match status" value="1"/>
</dbReference>
<dbReference type="Proteomes" id="UP001207582">
    <property type="component" value="Unassembled WGS sequence"/>
</dbReference>
<organism evidence="3 4">
    <name type="scientific">Defluviimonas salinarum</name>
    <dbReference type="NCBI Taxonomy" id="2992147"/>
    <lineage>
        <taxon>Bacteria</taxon>
        <taxon>Pseudomonadati</taxon>
        <taxon>Pseudomonadota</taxon>
        <taxon>Alphaproteobacteria</taxon>
        <taxon>Rhodobacterales</taxon>
        <taxon>Paracoccaceae</taxon>
        <taxon>Albidovulum</taxon>
    </lineage>
</organism>
<name>A0ABT3J1R9_9RHOB</name>
<evidence type="ECO:0000313" key="3">
    <source>
        <dbReference type="EMBL" id="MCW3781624.1"/>
    </source>
</evidence>
<dbReference type="EMBL" id="JAPDOG010000006">
    <property type="protein sequence ID" value="MCW3781624.1"/>
    <property type="molecule type" value="Genomic_DNA"/>
</dbReference>
<dbReference type="SUPFAM" id="SSF52980">
    <property type="entry name" value="Restriction endonuclease-like"/>
    <property type="match status" value="1"/>
</dbReference>
<dbReference type="InterPro" id="IPR047216">
    <property type="entry name" value="Endonuclease_DUF559_bact"/>
</dbReference>
<gene>
    <name evidence="3" type="ORF">OM960_08470</name>
</gene>
<proteinExistence type="predicted"/>
<dbReference type="RefSeq" id="WP_264771664.1">
    <property type="nucleotide sequence ID" value="NZ_JAPDOG010000006.1"/>
</dbReference>
<dbReference type="InterPro" id="IPR011335">
    <property type="entry name" value="Restrct_endonuc-II-like"/>
</dbReference>
<reference evidence="3 4" key="1">
    <citation type="submission" date="2022-10" db="EMBL/GenBank/DDBJ databases">
        <title>Defluviimonas sp. CAU 1641 isolated from mud.</title>
        <authorList>
            <person name="Kim W."/>
        </authorList>
    </citation>
    <scope>NUCLEOTIDE SEQUENCE [LARGE SCALE GENOMIC DNA]</scope>
    <source>
        <strain evidence="3 4">CAU 1641</strain>
    </source>
</reference>
<dbReference type="PANTHER" id="PTHR38590:SF1">
    <property type="entry name" value="BLL0828 PROTEIN"/>
    <property type="match status" value="1"/>
</dbReference>
<dbReference type="PANTHER" id="PTHR38590">
    <property type="entry name" value="BLL0828 PROTEIN"/>
    <property type="match status" value="1"/>
</dbReference>
<sequence length="148" mass="16357">MGVGGCVVTRIAAHTRDHARELRKNMTSQERHLWPKLREVNRMLGTHFRRQAPVGRYIADFAEFGRRLVIEVDGGGHGGPRDQTRDAWFEGQGFSVLRFWNTDVDGNIDGVMQVVLDALEAIPPSPSHEGEGSRDVAGGVSKRRGPGT</sequence>
<evidence type="ECO:0000259" key="2">
    <source>
        <dbReference type="Pfam" id="PF04480"/>
    </source>
</evidence>
<dbReference type="InterPro" id="IPR007569">
    <property type="entry name" value="DUF559"/>
</dbReference>
<dbReference type="Pfam" id="PF04480">
    <property type="entry name" value="DUF559"/>
    <property type="match status" value="1"/>
</dbReference>
<protein>
    <submittedName>
        <fullName evidence="3">DUF559 domain-containing protein</fullName>
    </submittedName>
</protein>
<feature type="domain" description="DUF559" evidence="2">
    <location>
        <begin position="15"/>
        <end position="119"/>
    </location>
</feature>
<evidence type="ECO:0000313" key="4">
    <source>
        <dbReference type="Proteomes" id="UP001207582"/>
    </source>
</evidence>
<comment type="caution">
    <text evidence="3">The sequence shown here is derived from an EMBL/GenBank/DDBJ whole genome shotgun (WGS) entry which is preliminary data.</text>
</comment>
<accession>A0ABT3J1R9</accession>
<evidence type="ECO:0000256" key="1">
    <source>
        <dbReference type="SAM" id="MobiDB-lite"/>
    </source>
</evidence>
<dbReference type="CDD" id="cd01038">
    <property type="entry name" value="Endonuclease_DUF559"/>
    <property type="match status" value="1"/>
</dbReference>
<keyword evidence="4" id="KW-1185">Reference proteome</keyword>